<dbReference type="SUPFAM" id="SSF103501">
    <property type="entry name" value="Respiratory nitrate reductase 1 gamma chain"/>
    <property type="match status" value="1"/>
</dbReference>
<dbReference type="InterPro" id="IPR051460">
    <property type="entry name" value="HdrC_iron-sulfur_subunit"/>
</dbReference>
<keyword evidence="3" id="KW-0560">Oxidoreductase</keyword>
<dbReference type="InterPro" id="IPR017900">
    <property type="entry name" value="4Fe4S_Fe_S_CS"/>
</dbReference>
<evidence type="ECO:0000256" key="6">
    <source>
        <dbReference type="SAM" id="Phobius"/>
    </source>
</evidence>
<sequence>MGRIPYWNINLGILIDAFAVPMIVIFVYGMYGHWKRIRQGKVRINPDLSKSAGKIGPVYIYALLTKGILGTRIYKKIYTGVAHGGLFWGMVILLLGTILVFLNVLFGLPVFRGGFNRWFMSFALDLAGIAVICGILFFLFRRLVFPPERLTEPKARTGFSPIVLLLGVVILTGFVVEGGRIACNGIDNGSFIGNYLSMMFGKTDAWLTVHRYMWWIHGLLALGFLAYIPYSPLVHLVLVPVNAALADPMPGTKMGLIDFSSFEDEESEEMPVLGAATLADFSQKRLLDYSTCLWCGRCHEVCPAAQTGKPLSPKGVIITLAESLQDGHVEDDSLIDSLTSEALFCCTTCAACMEACPALINQPKTIMKFRQNLVMERSEIPEMMGKANSSLELRGHPFFGTGAGPRDWCKDLNVPVFEEGKTEYLLWIGCSVTYEERAQQIAGSMVKILSHAGTSFGILEDFRCTGDPAKQMGNEFLFAELAQQNIEDFSDMGIKKIITMCPHCYNSFTRHYPKLGGNYQVIPHSLFLKSLLKAGRLRLNRESKTICYHDPCYLGRRNAIYDEPRDVVNSMGKLVEMARNRNESFCCGGGGGNYWAEEVGTRINQVRAKEALDTGADFIATSCPFCLLMLTDGAKKFTEDQKIFDIAELVALQLEER</sequence>
<dbReference type="GO" id="GO:0051539">
    <property type="term" value="F:4 iron, 4 sulfur cluster binding"/>
    <property type="evidence" value="ECO:0007669"/>
    <property type="project" value="UniProtKB-KW"/>
</dbReference>
<dbReference type="RefSeq" id="WP_155309481.1">
    <property type="nucleotide sequence ID" value="NZ_AP021879.1"/>
</dbReference>
<dbReference type="EMBL" id="AP021879">
    <property type="protein sequence ID" value="BBO88122.1"/>
    <property type="molecule type" value="Genomic_DNA"/>
</dbReference>
<dbReference type="Gene3D" id="1.10.1060.10">
    <property type="entry name" value="Alpha-helical ferredoxin"/>
    <property type="match status" value="1"/>
</dbReference>
<dbReference type="InterPro" id="IPR017896">
    <property type="entry name" value="4Fe4S_Fe-S-bd"/>
</dbReference>
<feature type="domain" description="4Fe-4S ferredoxin-type" evidence="7">
    <location>
        <begin position="283"/>
        <end position="313"/>
    </location>
</feature>
<dbReference type="GO" id="GO:0016491">
    <property type="term" value="F:oxidoreductase activity"/>
    <property type="evidence" value="ECO:0007669"/>
    <property type="project" value="UniProtKB-KW"/>
</dbReference>
<evidence type="ECO:0000259" key="7">
    <source>
        <dbReference type="PROSITE" id="PS51379"/>
    </source>
</evidence>
<feature type="transmembrane region" description="Helical" evidence="6">
    <location>
        <begin position="86"/>
        <end position="106"/>
    </location>
</feature>
<keyword evidence="1" id="KW-0004">4Fe-4S</keyword>
<evidence type="ECO:0000256" key="2">
    <source>
        <dbReference type="ARBA" id="ARBA00022723"/>
    </source>
</evidence>
<feature type="transmembrane region" description="Helical" evidence="6">
    <location>
        <begin position="159"/>
        <end position="176"/>
    </location>
</feature>
<evidence type="ECO:0000256" key="4">
    <source>
        <dbReference type="ARBA" id="ARBA00023004"/>
    </source>
</evidence>
<accession>A0A5K8A686</accession>
<keyword evidence="6" id="KW-1133">Transmembrane helix</keyword>
<dbReference type="InterPro" id="IPR004017">
    <property type="entry name" value="Cys_rich_dom"/>
</dbReference>
<dbReference type="AlphaFoldDB" id="A0A5K8A686"/>
<dbReference type="GO" id="GO:0005886">
    <property type="term" value="C:plasma membrane"/>
    <property type="evidence" value="ECO:0007669"/>
    <property type="project" value="TreeGrafter"/>
</dbReference>
<dbReference type="InterPro" id="IPR009051">
    <property type="entry name" value="Helical_ferredxn"/>
</dbReference>
<feature type="transmembrane region" description="Helical" evidence="6">
    <location>
        <begin position="52"/>
        <end position="74"/>
    </location>
</feature>
<evidence type="ECO:0000313" key="9">
    <source>
        <dbReference type="Proteomes" id="UP000422108"/>
    </source>
</evidence>
<keyword evidence="2" id="KW-0479">Metal-binding</keyword>
<dbReference type="PANTHER" id="PTHR43255">
    <property type="entry name" value="IRON-SULFUR-BINDING OXIDOREDUCTASE FADF-RELATED-RELATED"/>
    <property type="match status" value="1"/>
</dbReference>
<protein>
    <submittedName>
        <fullName evidence="8">Electron transporter</fullName>
    </submittedName>
</protein>
<name>A0A5K8A686_9BACT</name>
<feature type="transmembrane region" description="Helical" evidence="6">
    <location>
        <begin position="6"/>
        <end position="31"/>
    </location>
</feature>
<dbReference type="Gene3D" id="1.20.950.20">
    <property type="entry name" value="Transmembrane di-heme cytochromes, Chain C"/>
    <property type="match status" value="1"/>
</dbReference>
<dbReference type="PROSITE" id="PS00198">
    <property type="entry name" value="4FE4S_FER_1"/>
    <property type="match status" value="1"/>
</dbReference>
<dbReference type="Proteomes" id="UP000422108">
    <property type="component" value="Chromosome"/>
</dbReference>
<dbReference type="SUPFAM" id="SSF46548">
    <property type="entry name" value="alpha-helical ferredoxin"/>
    <property type="match status" value="1"/>
</dbReference>
<feature type="transmembrane region" description="Helical" evidence="6">
    <location>
        <begin position="212"/>
        <end position="230"/>
    </location>
</feature>
<dbReference type="GO" id="GO:0046872">
    <property type="term" value="F:metal ion binding"/>
    <property type="evidence" value="ECO:0007669"/>
    <property type="project" value="UniProtKB-KW"/>
</dbReference>
<evidence type="ECO:0000256" key="5">
    <source>
        <dbReference type="ARBA" id="ARBA00023014"/>
    </source>
</evidence>
<evidence type="ECO:0000256" key="3">
    <source>
        <dbReference type="ARBA" id="ARBA00023002"/>
    </source>
</evidence>
<dbReference type="InterPro" id="IPR036197">
    <property type="entry name" value="NarG-like_sf"/>
</dbReference>
<organism evidence="8 9">
    <name type="scientific">Desulfosarcina ovata subsp. ovata</name>
    <dbReference type="NCBI Taxonomy" id="2752305"/>
    <lineage>
        <taxon>Bacteria</taxon>
        <taxon>Pseudomonadati</taxon>
        <taxon>Thermodesulfobacteriota</taxon>
        <taxon>Desulfobacteria</taxon>
        <taxon>Desulfobacterales</taxon>
        <taxon>Desulfosarcinaceae</taxon>
        <taxon>Desulfosarcina</taxon>
    </lineage>
</organism>
<evidence type="ECO:0000313" key="8">
    <source>
        <dbReference type="EMBL" id="BBO88122.1"/>
    </source>
</evidence>
<feature type="transmembrane region" description="Helical" evidence="6">
    <location>
        <begin position="118"/>
        <end position="139"/>
    </location>
</feature>
<keyword evidence="9" id="KW-1185">Reference proteome</keyword>
<keyword evidence="6" id="KW-0472">Membrane</keyword>
<keyword evidence="6" id="KW-0812">Transmembrane</keyword>
<reference evidence="8 9" key="1">
    <citation type="submission" date="2019-11" db="EMBL/GenBank/DDBJ databases">
        <title>Comparative genomics of hydrocarbon-degrading Desulfosarcina strains.</title>
        <authorList>
            <person name="Watanabe M."/>
            <person name="Kojima H."/>
            <person name="Fukui M."/>
        </authorList>
    </citation>
    <scope>NUCLEOTIDE SEQUENCE [LARGE SCALE GENOMIC DNA]</scope>
    <source>
        <strain evidence="9">oXyS1</strain>
    </source>
</reference>
<dbReference type="Pfam" id="PF02754">
    <property type="entry name" value="CCG"/>
    <property type="match status" value="2"/>
</dbReference>
<proteinExistence type="predicted"/>
<keyword evidence="5" id="KW-0411">Iron-sulfur</keyword>
<keyword evidence="4" id="KW-0408">Iron</keyword>
<dbReference type="PROSITE" id="PS51379">
    <property type="entry name" value="4FE4S_FER_2"/>
    <property type="match status" value="1"/>
</dbReference>
<evidence type="ECO:0000256" key="1">
    <source>
        <dbReference type="ARBA" id="ARBA00022485"/>
    </source>
</evidence>
<dbReference type="PANTHER" id="PTHR43255:SF1">
    <property type="entry name" value="IRON-SULFUR-BINDING OXIDOREDUCTASE FADF-RELATED"/>
    <property type="match status" value="1"/>
</dbReference>
<gene>
    <name evidence="8" type="ORF">DSCOOX_13020</name>
</gene>
<dbReference type="Pfam" id="PF13183">
    <property type="entry name" value="Fer4_8"/>
    <property type="match status" value="1"/>
</dbReference>